<feature type="coiled-coil region" evidence="7">
    <location>
        <begin position="117"/>
        <end position="155"/>
    </location>
</feature>
<proteinExistence type="inferred from homology"/>
<evidence type="ECO:0000256" key="5">
    <source>
        <dbReference type="ARBA" id="ARBA00022989"/>
    </source>
</evidence>
<gene>
    <name evidence="11" type="ORF">KGD83_19940</name>
</gene>
<dbReference type="PRINTS" id="PR00702">
    <property type="entry name" value="ACRIFLAVINRP"/>
</dbReference>
<dbReference type="InterPro" id="IPR050545">
    <property type="entry name" value="Mycobact_MmpL"/>
</dbReference>
<feature type="domain" description="SSD" evidence="10">
    <location>
        <begin position="280"/>
        <end position="412"/>
    </location>
</feature>
<dbReference type="EMBL" id="CP074132">
    <property type="protein sequence ID" value="QUX27565.1"/>
    <property type="molecule type" value="Genomic_DNA"/>
</dbReference>
<keyword evidence="5 9" id="KW-1133">Transmembrane helix</keyword>
<dbReference type="PANTHER" id="PTHR33406">
    <property type="entry name" value="MEMBRANE PROTEIN MJ1562-RELATED"/>
    <property type="match status" value="1"/>
</dbReference>
<dbReference type="InterPro" id="IPR004869">
    <property type="entry name" value="MMPL_dom"/>
</dbReference>
<reference evidence="12" key="1">
    <citation type="submission" date="2021-05" db="EMBL/GenBank/DDBJ databases">
        <title>Direct Submission.</title>
        <authorList>
            <person name="Li K."/>
            <person name="Gao J."/>
        </authorList>
    </citation>
    <scope>NUCLEOTIDE SEQUENCE [LARGE SCALE GENOMIC DNA]</scope>
    <source>
        <strain evidence="12">HDS12</strain>
    </source>
</reference>
<feature type="compositionally biased region" description="Basic and acidic residues" evidence="8">
    <location>
        <begin position="805"/>
        <end position="815"/>
    </location>
</feature>
<evidence type="ECO:0000256" key="1">
    <source>
        <dbReference type="ARBA" id="ARBA00004651"/>
    </source>
</evidence>
<comment type="similarity">
    <text evidence="2">Belongs to the resistance-nodulation-cell division (RND) (TC 2.A.6) family. MmpL subfamily.</text>
</comment>
<evidence type="ECO:0000256" key="8">
    <source>
        <dbReference type="SAM" id="MobiDB-lite"/>
    </source>
</evidence>
<dbReference type="InterPro" id="IPR001036">
    <property type="entry name" value="Acrflvin-R"/>
</dbReference>
<evidence type="ECO:0000313" key="11">
    <source>
        <dbReference type="EMBL" id="QUX27565.1"/>
    </source>
</evidence>
<evidence type="ECO:0000259" key="10">
    <source>
        <dbReference type="PROSITE" id="PS50156"/>
    </source>
</evidence>
<comment type="subcellular location">
    <subcellularLocation>
        <location evidence="1">Cell membrane</location>
        <topology evidence="1">Multi-pass membrane protein</topology>
    </subcellularLocation>
</comment>
<feature type="region of interest" description="Disordered" evidence="8">
    <location>
        <begin position="805"/>
        <end position="854"/>
    </location>
</feature>
<organism evidence="11 12">
    <name type="scientific">Nocardiopsis akebiae</name>
    <dbReference type="NCBI Taxonomy" id="2831968"/>
    <lineage>
        <taxon>Bacteria</taxon>
        <taxon>Bacillati</taxon>
        <taxon>Actinomycetota</taxon>
        <taxon>Actinomycetes</taxon>
        <taxon>Streptosporangiales</taxon>
        <taxon>Nocardiopsidaceae</taxon>
        <taxon>Nocardiopsis</taxon>
    </lineage>
</organism>
<keyword evidence="4 9" id="KW-0812">Transmembrane</keyword>
<feature type="transmembrane region" description="Helical" evidence="9">
    <location>
        <begin position="20"/>
        <end position="37"/>
    </location>
</feature>
<feature type="transmembrane region" description="Helical" evidence="9">
    <location>
        <begin position="314"/>
        <end position="334"/>
    </location>
</feature>
<sequence length="854" mass="88938">MAEFLYRLGRACARRARTVIAVWLALLVASGTAFFLFSGELEDSFSIPGTPTDEVEQLLSQEFSGMGGGSGTVVYQTEDGSDFTQEQREAIADRTEQAAGLSGVEDAIDPFATEQQRADQQQELEEGRDELESGLEELEAGQAELDAGREQAEAAGLIDQVGPGLDAEQAVIDQNREELDAGLEELERGEAMLEMASEIRSVSEDGDTALVRIAFSDSQTEITPETRDAVMEVFESDPVPGTTVDFGNDMAMTMPSLVSTAEVIGVIVAGVVLVVMLGTLVGAGLPILTALVGVGVATLIAMSLSGVLEMASVTPILGLMLGLAVGIDYALFIINRHRRQLKQGVGVGASIGLANGTAGNAVVFAGTTVLIALLGLNLTGIGFLGLMGSVAAVSIAIAVFIAITLVPALLSLVGARILSRRERARLAESTSAAGGGAHGAERVKPMSTGRALAQAAVAVIALGVVALPALDLRLGMPDGSSEPTESTQYRAFTAVEENFGAGQNGTLLVVAELTGGPDEESAERNAEEEQALVAEEIYSHDDVAAVAPIGVSEDHTLAIFQVVPVEGPASASTEQLVHTLRAMEPIEGTGPLGVAGMASGNIDISETLSDALPTYLAVVVGLSLVILLLVFRSIFVPVVATLGFILSFFAALGGVVAVYQWGWLGGLFGLENTGPVLNFLPTLLVGILFGLAMDYMLFIGTGMREAYVHGSPSRLAVVQGFRAGRSVVTAAAIIMISVFGGFVFSHSVMISSIGFALAFGVLIDAFVVRMALIPALMHLAGNAAWWLPGWLDRILPDIDVEGASLERRHPREREAGTGGDADGDGTTGDASAAGDTGSPSHEEDDTDRVSSERR</sequence>
<evidence type="ECO:0000256" key="7">
    <source>
        <dbReference type="SAM" id="Coils"/>
    </source>
</evidence>
<keyword evidence="12" id="KW-1185">Reference proteome</keyword>
<feature type="transmembrane region" description="Helical" evidence="9">
    <location>
        <begin position="750"/>
        <end position="772"/>
    </location>
</feature>
<feature type="transmembrane region" description="Helical" evidence="9">
    <location>
        <begin position="263"/>
        <end position="281"/>
    </location>
</feature>
<dbReference type="Gene3D" id="1.20.1640.10">
    <property type="entry name" value="Multidrug efflux transporter AcrB transmembrane domain"/>
    <property type="match status" value="2"/>
</dbReference>
<dbReference type="Pfam" id="PF03176">
    <property type="entry name" value="MMPL"/>
    <property type="match status" value="2"/>
</dbReference>
<accession>A0ABX8C0V1</accession>
<dbReference type="InterPro" id="IPR000731">
    <property type="entry name" value="SSD"/>
</dbReference>
<evidence type="ECO:0000256" key="3">
    <source>
        <dbReference type="ARBA" id="ARBA00022475"/>
    </source>
</evidence>
<evidence type="ECO:0000256" key="6">
    <source>
        <dbReference type="ARBA" id="ARBA00023136"/>
    </source>
</evidence>
<evidence type="ECO:0000256" key="9">
    <source>
        <dbReference type="SAM" id="Phobius"/>
    </source>
</evidence>
<feature type="transmembrane region" description="Helical" evidence="9">
    <location>
        <begin position="612"/>
        <end position="631"/>
    </location>
</feature>
<keyword evidence="7" id="KW-0175">Coiled coil</keyword>
<feature type="compositionally biased region" description="Low complexity" evidence="8">
    <location>
        <begin position="827"/>
        <end position="838"/>
    </location>
</feature>
<keyword evidence="6 9" id="KW-0472">Membrane</keyword>
<keyword evidence="3" id="KW-1003">Cell membrane</keyword>
<feature type="transmembrane region" description="Helical" evidence="9">
    <location>
        <begin position="723"/>
        <end position="744"/>
    </location>
</feature>
<protein>
    <submittedName>
        <fullName evidence="11">MMPL family transporter</fullName>
    </submittedName>
</protein>
<feature type="transmembrane region" description="Helical" evidence="9">
    <location>
        <begin position="679"/>
        <end position="702"/>
    </location>
</feature>
<feature type="transmembrane region" description="Helical" evidence="9">
    <location>
        <begin position="390"/>
        <end position="415"/>
    </location>
</feature>
<evidence type="ECO:0000313" key="12">
    <source>
        <dbReference type="Proteomes" id="UP000678016"/>
    </source>
</evidence>
<feature type="transmembrane region" description="Helical" evidence="9">
    <location>
        <begin position="451"/>
        <end position="470"/>
    </location>
</feature>
<dbReference type="Proteomes" id="UP000678016">
    <property type="component" value="Chromosome"/>
</dbReference>
<feature type="transmembrane region" description="Helical" evidence="9">
    <location>
        <begin position="288"/>
        <end position="308"/>
    </location>
</feature>
<feature type="transmembrane region" description="Helical" evidence="9">
    <location>
        <begin position="361"/>
        <end position="384"/>
    </location>
</feature>
<dbReference type="PROSITE" id="PS50156">
    <property type="entry name" value="SSD"/>
    <property type="match status" value="1"/>
</dbReference>
<name>A0ABX8C0V1_9ACTN</name>
<dbReference type="PANTHER" id="PTHR33406:SF11">
    <property type="entry name" value="MEMBRANE PROTEIN SCO6666-RELATED"/>
    <property type="match status" value="1"/>
</dbReference>
<evidence type="ECO:0000256" key="4">
    <source>
        <dbReference type="ARBA" id="ARBA00022692"/>
    </source>
</evidence>
<dbReference type="RefSeq" id="WP_212640626.1">
    <property type="nucleotide sequence ID" value="NZ_CP074132.1"/>
</dbReference>
<feature type="transmembrane region" description="Helical" evidence="9">
    <location>
        <begin position="638"/>
        <end position="659"/>
    </location>
</feature>
<evidence type="ECO:0000256" key="2">
    <source>
        <dbReference type="ARBA" id="ARBA00010157"/>
    </source>
</evidence>
<dbReference type="SUPFAM" id="SSF82866">
    <property type="entry name" value="Multidrug efflux transporter AcrB transmembrane domain"/>
    <property type="match status" value="2"/>
</dbReference>